<dbReference type="Gene3D" id="1.10.3210.10">
    <property type="entry name" value="Hypothetical protein af1432"/>
    <property type="match status" value="1"/>
</dbReference>
<dbReference type="PANTHER" id="PTHR21174:SF0">
    <property type="entry name" value="HD PHOSPHOHYDROLASE FAMILY PROTEIN-RELATED"/>
    <property type="match status" value="1"/>
</dbReference>
<evidence type="ECO:0000313" key="1">
    <source>
        <dbReference type="EMBL" id="MFC4136542.1"/>
    </source>
</evidence>
<dbReference type="Proteomes" id="UP001595816">
    <property type="component" value="Unassembled WGS sequence"/>
</dbReference>
<evidence type="ECO:0000313" key="2">
    <source>
        <dbReference type="Proteomes" id="UP001595816"/>
    </source>
</evidence>
<name>A0ABV8M1N5_9ACTN</name>
<dbReference type="SUPFAM" id="SSF109604">
    <property type="entry name" value="HD-domain/PDEase-like"/>
    <property type="match status" value="1"/>
</dbReference>
<comment type="caution">
    <text evidence="1">The sequence shown here is derived from an EMBL/GenBank/DDBJ whole genome shotgun (WGS) entry which is preliminary data.</text>
</comment>
<reference evidence="2" key="1">
    <citation type="journal article" date="2019" name="Int. J. Syst. Evol. Microbiol.">
        <title>The Global Catalogue of Microorganisms (GCM) 10K type strain sequencing project: providing services to taxonomists for standard genome sequencing and annotation.</title>
        <authorList>
            <consortium name="The Broad Institute Genomics Platform"/>
            <consortium name="The Broad Institute Genome Sequencing Center for Infectious Disease"/>
            <person name="Wu L."/>
            <person name="Ma J."/>
        </authorList>
    </citation>
    <scope>NUCLEOTIDE SEQUENCE [LARGE SCALE GENOMIC DNA]</scope>
    <source>
        <strain evidence="2">CGMCC 4.7289</strain>
    </source>
</reference>
<keyword evidence="2" id="KW-1185">Reference proteome</keyword>
<dbReference type="EMBL" id="JBHSAY010000031">
    <property type="protein sequence ID" value="MFC4136542.1"/>
    <property type="molecule type" value="Genomic_DNA"/>
</dbReference>
<organism evidence="1 2">
    <name type="scientific">Hamadaea flava</name>
    <dbReference type="NCBI Taxonomy" id="1742688"/>
    <lineage>
        <taxon>Bacteria</taxon>
        <taxon>Bacillati</taxon>
        <taxon>Actinomycetota</taxon>
        <taxon>Actinomycetes</taxon>
        <taxon>Micromonosporales</taxon>
        <taxon>Micromonosporaceae</taxon>
        <taxon>Hamadaea</taxon>
    </lineage>
</organism>
<gene>
    <name evidence="1" type="ORF">ACFOZ4_38545</name>
</gene>
<proteinExistence type="predicted"/>
<dbReference type="InterPro" id="IPR009218">
    <property type="entry name" value="HD_phosphohydro"/>
</dbReference>
<dbReference type="RefSeq" id="WP_253758536.1">
    <property type="nucleotide sequence ID" value="NZ_JAMZDZ010000001.1"/>
</dbReference>
<accession>A0ABV8M1N5</accession>
<dbReference type="PIRSF" id="PIRSF035170">
    <property type="entry name" value="HD_phosphohydro"/>
    <property type="match status" value="1"/>
</dbReference>
<protein>
    <submittedName>
        <fullName evidence="1">Metal-dependent phosphohydrolase</fullName>
    </submittedName>
</protein>
<dbReference type="PANTHER" id="PTHR21174">
    <property type="match status" value="1"/>
</dbReference>
<sequence>MDLTGHFRSSVIAAGGRPDDAVAADLLARWSEPHRHYHTVDHLRFMLAVIDEHAAFADDPDLVRLAAWGHDAIYDPRSAGNEEASAILSAELLDRCELPDPAVAEVARLVRLTAGHTVEPGDRNGALLADADLAVLARDWPSYLEYAAAVRAEYAHVPDDAFRSGRAAVLRSLLDLPALFRIPALAESWEEKARANLTRELASLTT</sequence>